<keyword evidence="3" id="KW-1185">Reference proteome</keyword>
<dbReference type="AlphaFoldDB" id="A0A1Q3BAA5"/>
<proteinExistence type="predicted"/>
<accession>A0A1Q3BAA5</accession>
<dbReference type="PANTHER" id="PTHR33116:SF78">
    <property type="entry name" value="OS12G0587133 PROTEIN"/>
    <property type="match status" value="1"/>
</dbReference>
<dbReference type="EMBL" id="BDDD01000363">
    <property type="protein sequence ID" value="GAV64713.1"/>
    <property type="molecule type" value="Genomic_DNA"/>
</dbReference>
<reference evidence="3" key="1">
    <citation type="submission" date="2016-04" db="EMBL/GenBank/DDBJ databases">
        <title>Cephalotus genome sequencing.</title>
        <authorList>
            <person name="Fukushima K."/>
            <person name="Hasebe M."/>
            <person name="Fang X."/>
        </authorList>
    </citation>
    <scope>NUCLEOTIDE SEQUENCE [LARGE SCALE GENOMIC DNA]</scope>
    <source>
        <strain evidence="3">cv. St1</strain>
    </source>
</reference>
<dbReference type="PANTHER" id="PTHR33116">
    <property type="entry name" value="REVERSE TRANSCRIPTASE ZINC-BINDING DOMAIN-CONTAINING PROTEIN-RELATED-RELATED"/>
    <property type="match status" value="1"/>
</dbReference>
<feature type="signal peptide" evidence="1">
    <location>
        <begin position="1"/>
        <end position="23"/>
    </location>
</feature>
<evidence type="ECO:0008006" key="4">
    <source>
        <dbReference type="Google" id="ProtNLM"/>
    </source>
</evidence>
<dbReference type="OrthoDB" id="1938246at2759"/>
<evidence type="ECO:0000313" key="3">
    <source>
        <dbReference type="Proteomes" id="UP000187406"/>
    </source>
</evidence>
<protein>
    <recommendedName>
        <fullName evidence="4">Zf-RVT domain-containing protein</fullName>
    </recommendedName>
</protein>
<dbReference type="Proteomes" id="UP000187406">
    <property type="component" value="Unassembled WGS sequence"/>
</dbReference>
<feature type="non-terminal residue" evidence="2">
    <location>
        <position position="1"/>
    </location>
</feature>
<evidence type="ECO:0000256" key="1">
    <source>
        <dbReference type="SAM" id="SignalP"/>
    </source>
</evidence>
<evidence type="ECO:0000313" key="2">
    <source>
        <dbReference type="EMBL" id="GAV64713.1"/>
    </source>
</evidence>
<comment type="caution">
    <text evidence="2">The sequence shown here is derived from an EMBL/GenBank/DDBJ whole genome shotgun (WGS) entry which is preliminary data.</text>
</comment>
<sequence length="142" mass="16103">LAGWKVGLLSMAGHLTLINSVNSSIPVHQMQVLKFLTKIMNKLDHINRNFLWGSAYVKKGIHIVNWNDVTDPEVEGGLGIKVYKLVINSMLAKLSWWFLKERDSLWVKTLKAKYLTPSRINSFSSTNRSSSIWKGLATGWDC</sequence>
<organism evidence="2 3">
    <name type="scientific">Cephalotus follicularis</name>
    <name type="common">Albany pitcher plant</name>
    <dbReference type="NCBI Taxonomy" id="3775"/>
    <lineage>
        <taxon>Eukaryota</taxon>
        <taxon>Viridiplantae</taxon>
        <taxon>Streptophyta</taxon>
        <taxon>Embryophyta</taxon>
        <taxon>Tracheophyta</taxon>
        <taxon>Spermatophyta</taxon>
        <taxon>Magnoliopsida</taxon>
        <taxon>eudicotyledons</taxon>
        <taxon>Gunneridae</taxon>
        <taxon>Pentapetalae</taxon>
        <taxon>rosids</taxon>
        <taxon>fabids</taxon>
        <taxon>Oxalidales</taxon>
        <taxon>Cephalotaceae</taxon>
        <taxon>Cephalotus</taxon>
    </lineage>
</organism>
<dbReference type="STRING" id="3775.A0A1Q3BAA5"/>
<keyword evidence="1" id="KW-0732">Signal</keyword>
<gene>
    <name evidence="2" type="ORF">CFOL_v3_08229</name>
</gene>
<feature type="chain" id="PRO_5012185200" description="Zf-RVT domain-containing protein" evidence="1">
    <location>
        <begin position="24"/>
        <end position="142"/>
    </location>
</feature>
<dbReference type="InParanoid" id="A0A1Q3BAA5"/>
<name>A0A1Q3BAA5_CEPFO</name>